<dbReference type="InterPro" id="IPR050595">
    <property type="entry name" value="Bact_response_regulator"/>
</dbReference>
<proteinExistence type="predicted"/>
<evidence type="ECO:0000256" key="1">
    <source>
        <dbReference type="ARBA" id="ARBA00022553"/>
    </source>
</evidence>
<evidence type="ECO:0000256" key="3">
    <source>
        <dbReference type="SAM" id="Phobius"/>
    </source>
</evidence>
<keyword evidence="6" id="KW-1185">Reference proteome</keyword>
<keyword evidence="1 2" id="KW-0597">Phosphoprotein</keyword>
<dbReference type="Proteomes" id="UP000196027">
    <property type="component" value="Chromosome"/>
</dbReference>
<dbReference type="PANTHER" id="PTHR44591:SF3">
    <property type="entry name" value="RESPONSE REGULATORY DOMAIN-CONTAINING PROTEIN"/>
    <property type="match status" value="1"/>
</dbReference>
<sequence>MASNTTCLNEVDLRSKMVIKNALLVDDSKVARFALSKLLEKINLDVSMAGSAEEALDFLNTHSKPDVIFMDHLMPGMNGVEATRAIKSNPDTSGIPIIMCTSKKTEEFIEEAKEYGIYSILTKPPQPQGLSEILDNLQTDVASGNLPEPTIDLTAPPVDDTRISVSNTGQNNAQQYSTGGGIPLPSDMIEQVAYSAVKTHINTRLHELLSNLFDEQYDHLKRLIEETRSDQNHQLEDVIESFRKELRDHTVQLKDEVAAEVSVFLSNQLAEFRKDLEANGLSSGISPEQMEELKDHMTSVQSIDTEFWQTLQTEAIQQAHDISRETAEDIAQRTIDLYTQNQRASSNKAYMLALATSIGVFTAGIAFLSGMF</sequence>
<evidence type="ECO:0000313" key="6">
    <source>
        <dbReference type="Proteomes" id="UP000196027"/>
    </source>
</evidence>
<dbReference type="InterPro" id="IPR011006">
    <property type="entry name" value="CheY-like_superfamily"/>
</dbReference>
<evidence type="ECO:0000259" key="4">
    <source>
        <dbReference type="PROSITE" id="PS50110"/>
    </source>
</evidence>
<evidence type="ECO:0000256" key="2">
    <source>
        <dbReference type="PROSITE-ProRule" id="PRU00169"/>
    </source>
</evidence>
<dbReference type="AlphaFoldDB" id="A0A1Y0IA42"/>
<keyword evidence="3" id="KW-1133">Transmembrane helix</keyword>
<feature type="domain" description="Response regulatory" evidence="4">
    <location>
        <begin position="21"/>
        <end position="138"/>
    </location>
</feature>
<dbReference type="CDD" id="cd17546">
    <property type="entry name" value="REC_hyHK_CKI1_RcsC-like"/>
    <property type="match status" value="1"/>
</dbReference>
<protein>
    <submittedName>
        <fullName evidence="5">Response regulator receiver</fullName>
    </submittedName>
</protein>
<accession>A0A1Y0IA42</accession>
<dbReference type="Gene3D" id="3.40.50.2300">
    <property type="match status" value="1"/>
</dbReference>
<feature type="modified residue" description="4-aspartylphosphate" evidence="2">
    <location>
        <position position="71"/>
    </location>
</feature>
<gene>
    <name evidence="5" type="ORF">OLMES_2196</name>
</gene>
<dbReference type="SMART" id="SM00448">
    <property type="entry name" value="REC"/>
    <property type="match status" value="1"/>
</dbReference>
<evidence type="ECO:0000313" key="5">
    <source>
        <dbReference type="EMBL" id="ARU56263.1"/>
    </source>
</evidence>
<dbReference type="RefSeq" id="WP_232465313.1">
    <property type="nucleotide sequence ID" value="NZ_CP021425.1"/>
</dbReference>
<dbReference type="SUPFAM" id="SSF52172">
    <property type="entry name" value="CheY-like"/>
    <property type="match status" value="1"/>
</dbReference>
<reference evidence="5 6" key="1">
    <citation type="submission" date="2017-05" db="EMBL/GenBank/DDBJ databases">
        <title>Genomic insights into alkan degradation activity of Oleiphilus messinensis.</title>
        <authorList>
            <person name="Kozyavkin S.A."/>
            <person name="Slesarev A.I."/>
            <person name="Golyshin P.N."/>
            <person name="Korzhenkov A."/>
            <person name="Golyshina O.N."/>
            <person name="Toshchakov S.V."/>
        </authorList>
    </citation>
    <scope>NUCLEOTIDE SEQUENCE [LARGE SCALE GENOMIC DNA]</scope>
    <source>
        <strain evidence="5 6">ME102</strain>
    </source>
</reference>
<dbReference type="InterPro" id="IPR001789">
    <property type="entry name" value="Sig_transdc_resp-reg_receiver"/>
</dbReference>
<keyword evidence="3" id="KW-0812">Transmembrane</keyword>
<feature type="transmembrane region" description="Helical" evidence="3">
    <location>
        <begin position="349"/>
        <end position="368"/>
    </location>
</feature>
<dbReference type="PANTHER" id="PTHR44591">
    <property type="entry name" value="STRESS RESPONSE REGULATOR PROTEIN 1"/>
    <property type="match status" value="1"/>
</dbReference>
<dbReference type="GO" id="GO:0000160">
    <property type="term" value="P:phosphorelay signal transduction system"/>
    <property type="evidence" value="ECO:0007669"/>
    <property type="project" value="InterPro"/>
</dbReference>
<dbReference type="PROSITE" id="PS50110">
    <property type="entry name" value="RESPONSE_REGULATORY"/>
    <property type="match status" value="1"/>
</dbReference>
<name>A0A1Y0IA42_9GAMM</name>
<keyword evidence="3" id="KW-0472">Membrane</keyword>
<dbReference type="KEGG" id="ome:OLMES_2196"/>
<organism evidence="5 6">
    <name type="scientific">Oleiphilus messinensis</name>
    <dbReference type="NCBI Taxonomy" id="141451"/>
    <lineage>
        <taxon>Bacteria</taxon>
        <taxon>Pseudomonadati</taxon>
        <taxon>Pseudomonadota</taxon>
        <taxon>Gammaproteobacteria</taxon>
        <taxon>Oceanospirillales</taxon>
        <taxon>Oleiphilaceae</taxon>
        <taxon>Oleiphilus</taxon>
    </lineage>
</organism>
<dbReference type="EMBL" id="CP021425">
    <property type="protein sequence ID" value="ARU56263.1"/>
    <property type="molecule type" value="Genomic_DNA"/>
</dbReference>
<dbReference type="Pfam" id="PF00072">
    <property type="entry name" value="Response_reg"/>
    <property type="match status" value="1"/>
</dbReference>